<dbReference type="Gene3D" id="3.90.230.10">
    <property type="entry name" value="Creatinase/methionine aminopeptidase superfamily"/>
    <property type="match status" value="1"/>
</dbReference>
<dbReference type="FunFam" id="3.90.230.10:FF:000002">
    <property type="entry name" value="Xaa-Pro aminopeptidase 3"/>
    <property type="match status" value="1"/>
</dbReference>
<evidence type="ECO:0000256" key="5">
    <source>
        <dbReference type="ARBA" id="ARBA00022670"/>
    </source>
</evidence>
<evidence type="ECO:0000256" key="6">
    <source>
        <dbReference type="ARBA" id="ARBA00022723"/>
    </source>
</evidence>
<dbReference type="InterPro" id="IPR052433">
    <property type="entry name" value="X-Pro_dipept-like"/>
</dbReference>
<sequence length="438" mass="49251">MITKQEFARRRHNLMQTMEQGSIAIVASSQELVRSRDTHFMFRQDSDFHYLCGFPEPNAVLALIPGREHGEFVLFCNDKDPQQETWHGRRIGPEAACEKYGADDAFPIDDIDEILPGMMEGRHRIYYEMGKNTGLDNQIMSWVNKIRSQVKKGAQPPGEFIDLRHALHDMRLIKSAAEQKLMKQSAEIAADAHKRAMQVCKPGMTELEIEAELHYEFTRQGARFPAYSSIVASGDNACILHYTENQSKLKNGEMLLIDAGAEYQGYASDITRTFPINGKFTPAQKELYNLVLEAQLAAIETVKPGNHWMQPHEAAVDVLTEGMIGLGILEGDKQTLIEQEAYKQYYMHKTGHWIGLDVHDVGDYSIDGEPRMLESGMVLTVEPAIYIPKDDEAVAKKYRGTGIRIEDDIVVTSDGHEVLSAGVVKTVEEIETLMSMSA</sequence>
<dbReference type="InterPro" id="IPR029149">
    <property type="entry name" value="Creatin/AminoP/Spt16_N"/>
</dbReference>
<dbReference type="PANTHER" id="PTHR43226:SF4">
    <property type="entry name" value="XAA-PRO AMINOPEPTIDASE 3"/>
    <property type="match status" value="1"/>
</dbReference>
<dbReference type="GO" id="GO:0006508">
    <property type="term" value="P:proteolysis"/>
    <property type="evidence" value="ECO:0007669"/>
    <property type="project" value="UniProtKB-KW"/>
</dbReference>
<dbReference type="Pfam" id="PF05195">
    <property type="entry name" value="AMP_N"/>
    <property type="match status" value="1"/>
</dbReference>
<name>A0A316G024_9GAMM</name>
<dbReference type="CDD" id="cd01087">
    <property type="entry name" value="Prolidase"/>
    <property type="match status" value="1"/>
</dbReference>
<comment type="similarity">
    <text evidence="3">Belongs to the peptidase M24B family.</text>
</comment>
<dbReference type="AlphaFoldDB" id="A0A316G024"/>
<evidence type="ECO:0000256" key="8">
    <source>
        <dbReference type="ARBA" id="ARBA00023049"/>
    </source>
</evidence>
<dbReference type="Gene3D" id="3.40.350.10">
    <property type="entry name" value="Creatinase/prolidase N-terminal domain"/>
    <property type="match status" value="1"/>
</dbReference>
<evidence type="ECO:0000256" key="4">
    <source>
        <dbReference type="ARBA" id="ARBA00012574"/>
    </source>
</evidence>
<comment type="caution">
    <text evidence="14">The sequence shown here is derived from an EMBL/GenBank/DDBJ whole genome shotgun (WGS) entry which is preliminary data.</text>
</comment>
<evidence type="ECO:0000256" key="9">
    <source>
        <dbReference type="ARBA" id="ARBA00023211"/>
    </source>
</evidence>
<accession>A0A316G024</accession>
<evidence type="ECO:0000256" key="3">
    <source>
        <dbReference type="ARBA" id="ARBA00008766"/>
    </source>
</evidence>
<evidence type="ECO:0000256" key="2">
    <source>
        <dbReference type="ARBA" id="ARBA00001936"/>
    </source>
</evidence>
<keyword evidence="15" id="KW-1185">Reference proteome</keyword>
<protein>
    <recommendedName>
        <fullName evidence="10">Xaa-Pro aminopeptidase</fullName>
        <ecNumber evidence="4">3.4.11.9</ecNumber>
    </recommendedName>
    <alternativeName>
        <fullName evidence="11">Aminopeptidase P II</fullName>
    </alternativeName>
    <alternativeName>
        <fullName evidence="12">X-Pro aminopeptidase</fullName>
    </alternativeName>
</protein>
<dbReference type="GO" id="GO:0070006">
    <property type="term" value="F:metalloaminopeptidase activity"/>
    <property type="evidence" value="ECO:0007669"/>
    <property type="project" value="InterPro"/>
</dbReference>
<dbReference type="Pfam" id="PF00557">
    <property type="entry name" value="Peptidase_M24"/>
    <property type="match status" value="1"/>
</dbReference>
<keyword evidence="5" id="KW-0645">Protease</keyword>
<evidence type="ECO:0000256" key="1">
    <source>
        <dbReference type="ARBA" id="ARBA00001424"/>
    </source>
</evidence>
<dbReference type="SUPFAM" id="SSF55920">
    <property type="entry name" value="Creatinase/aminopeptidase"/>
    <property type="match status" value="1"/>
</dbReference>
<keyword evidence="8" id="KW-0482">Metalloprotease</keyword>
<dbReference type="InterPro" id="IPR007865">
    <property type="entry name" value="Aminopep_P_N"/>
</dbReference>
<keyword evidence="7" id="KW-0378">Hydrolase</keyword>
<feature type="domain" description="Aminopeptidase P N-terminal" evidence="13">
    <location>
        <begin position="2"/>
        <end position="136"/>
    </location>
</feature>
<evidence type="ECO:0000256" key="7">
    <source>
        <dbReference type="ARBA" id="ARBA00022801"/>
    </source>
</evidence>
<reference evidence="14 15" key="1">
    <citation type="submission" date="2018-05" db="EMBL/GenBank/DDBJ databases">
        <title>Genomic Encyclopedia of Type Strains, Phase IV (KMG-IV): sequencing the most valuable type-strain genomes for metagenomic binning, comparative biology and taxonomic classification.</title>
        <authorList>
            <person name="Goeker M."/>
        </authorList>
    </citation>
    <scope>NUCLEOTIDE SEQUENCE [LARGE SCALE GENOMIC DNA]</scope>
    <source>
        <strain evidence="14 15">DSM 25350</strain>
    </source>
</reference>
<evidence type="ECO:0000256" key="11">
    <source>
        <dbReference type="ARBA" id="ARBA00075356"/>
    </source>
</evidence>
<evidence type="ECO:0000313" key="14">
    <source>
        <dbReference type="EMBL" id="PWK53735.1"/>
    </source>
</evidence>
<dbReference type="InterPro" id="IPR036005">
    <property type="entry name" value="Creatinase/aminopeptidase-like"/>
</dbReference>
<evidence type="ECO:0000313" key="15">
    <source>
        <dbReference type="Proteomes" id="UP000245790"/>
    </source>
</evidence>
<dbReference type="EC" id="3.4.11.9" evidence="4"/>
<comment type="cofactor">
    <cofactor evidence="2">
        <name>Mn(2+)</name>
        <dbReference type="ChEBI" id="CHEBI:29035"/>
    </cofactor>
</comment>
<gene>
    <name evidence="14" type="ORF">C8D97_102124</name>
</gene>
<dbReference type="InterPro" id="IPR000994">
    <property type="entry name" value="Pept_M24"/>
</dbReference>
<evidence type="ECO:0000256" key="12">
    <source>
        <dbReference type="ARBA" id="ARBA00081411"/>
    </source>
</evidence>
<keyword evidence="14" id="KW-0031">Aminopeptidase</keyword>
<dbReference type="GO" id="GO:0030145">
    <property type="term" value="F:manganese ion binding"/>
    <property type="evidence" value="ECO:0007669"/>
    <property type="project" value="InterPro"/>
</dbReference>
<dbReference type="PANTHER" id="PTHR43226">
    <property type="entry name" value="XAA-PRO AMINOPEPTIDASE 3"/>
    <property type="match status" value="1"/>
</dbReference>
<proteinExistence type="inferred from homology"/>
<keyword evidence="9" id="KW-0464">Manganese</keyword>
<organism evidence="14 15">
    <name type="scientific">Pleionea mediterranea</name>
    <dbReference type="NCBI Taxonomy" id="523701"/>
    <lineage>
        <taxon>Bacteria</taxon>
        <taxon>Pseudomonadati</taxon>
        <taxon>Pseudomonadota</taxon>
        <taxon>Gammaproteobacteria</taxon>
        <taxon>Oceanospirillales</taxon>
        <taxon>Pleioneaceae</taxon>
        <taxon>Pleionea</taxon>
    </lineage>
</organism>
<dbReference type="SMART" id="SM01011">
    <property type="entry name" value="AMP_N"/>
    <property type="match status" value="1"/>
</dbReference>
<dbReference type="NCBIfam" id="NF008131">
    <property type="entry name" value="PRK10879.1"/>
    <property type="match status" value="1"/>
</dbReference>
<dbReference type="RefSeq" id="WP_245411382.1">
    <property type="nucleotide sequence ID" value="NZ_QGGU01000002.1"/>
</dbReference>
<dbReference type="GO" id="GO:0005829">
    <property type="term" value="C:cytosol"/>
    <property type="evidence" value="ECO:0007669"/>
    <property type="project" value="TreeGrafter"/>
</dbReference>
<dbReference type="EMBL" id="QGGU01000002">
    <property type="protein sequence ID" value="PWK53735.1"/>
    <property type="molecule type" value="Genomic_DNA"/>
</dbReference>
<dbReference type="Proteomes" id="UP000245790">
    <property type="component" value="Unassembled WGS sequence"/>
</dbReference>
<evidence type="ECO:0000256" key="10">
    <source>
        <dbReference type="ARBA" id="ARBA00069363"/>
    </source>
</evidence>
<comment type="catalytic activity">
    <reaction evidence="1">
        <text>Release of any N-terminal amino acid, including proline, that is linked to proline, even from a dipeptide or tripeptide.</text>
        <dbReference type="EC" id="3.4.11.9"/>
    </reaction>
</comment>
<evidence type="ECO:0000259" key="13">
    <source>
        <dbReference type="SMART" id="SM01011"/>
    </source>
</evidence>
<keyword evidence="6" id="KW-0479">Metal-binding</keyword>
<dbReference type="SUPFAM" id="SSF53092">
    <property type="entry name" value="Creatinase/prolidase N-terminal domain"/>
    <property type="match status" value="1"/>
</dbReference>